<evidence type="ECO:0000259" key="4">
    <source>
        <dbReference type="PROSITE" id="PS01124"/>
    </source>
</evidence>
<keyword evidence="6" id="KW-1185">Reference proteome</keyword>
<dbReference type="InterPro" id="IPR018060">
    <property type="entry name" value="HTH_AraC"/>
</dbReference>
<dbReference type="InterPro" id="IPR009057">
    <property type="entry name" value="Homeodomain-like_sf"/>
</dbReference>
<dbReference type="PANTHER" id="PTHR43280:SF31">
    <property type="entry name" value="TRANSCRIPTIONAL REGULATORY PROTEIN"/>
    <property type="match status" value="1"/>
</dbReference>
<keyword evidence="2 5" id="KW-0238">DNA-binding</keyword>
<dbReference type="EMBL" id="JACIEC010000002">
    <property type="protein sequence ID" value="MBB4144181.1"/>
    <property type="molecule type" value="Genomic_DNA"/>
</dbReference>
<comment type="caution">
    <text evidence="5">The sequence shown here is derived from an EMBL/GenBank/DDBJ whole genome shotgun (WGS) entry which is preliminary data.</text>
</comment>
<evidence type="ECO:0000313" key="6">
    <source>
        <dbReference type="Proteomes" id="UP000519897"/>
    </source>
</evidence>
<dbReference type="SUPFAM" id="SSF46689">
    <property type="entry name" value="Homeodomain-like"/>
    <property type="match status" value="1"/>
</dbReference>
<dbReference type="Pfam" id="PF12833">
    <property type="entry name" value="HTH_18"/>
    <property type="match status" value="1"/>
</dbReference>
<evidence type="ECO:0000313" key="5">
    <source>
        <dbReference type="EMBL" id="MBB4144181.1"/>
    </source>
</evidence>
<gene>
    <name evidence="5" type="ORF">GGQ72_002733</name>
</gene>
<evidence type="ECO:0000256" key="2">
    <source>
        <dbReference type="ARBA" id="ARBA00023125"/>
    </source>
</evidence>
<keyword evidence="3" id="KW-0804">Transcription</keyword>
<dbReference type="SMART" id="SM00342">
    <property type="entry name" value="HTH_ARAC"/>
    <property type="match status" value="1"/>
</dbReference>
<evidence type="ECO:0000256" key="1">
    <source>
        <dbReference type="ARBA" id="ARBA00023015"/>
    </source>
</evidence>
<evidence type="ECO:0000256" key="3">
    <source>
        <dbReference type="ARBA" id="ARBA00023163"/>
    </source>
</evidence>
<dbReference type="GO" id="GO:0043565">
    <property type="term" value="F:sequence-specific DNA binding"/>
    <property type="evidence" value="ECO:0007669"/>
    <property type="project" value="InterPro"/>
</dbReference>
<dbReference type="GO" id="GO:0003700">
    <property type="term" value="F:DNA-binding transcription factor activity"/>
    <property type="evidence" value="ECO:0007669"/>
    <property type="project" value="InterPro"/>
</dbReference>
<protein>
    <submittedName>
        <fullName evidence="5">AraC-like DNA-binding protein</fullName>
    </submittedName>
</protein>
<dbReference type="InterPro" id="IPR020449">
    <property type="entry name" value="Tscrpt_reg_AraC-type_HTH"/>
</dbReference>
<keyword evidence="1" id="KW-0805">Transcription regulation</keyword>
<dbReference type="InterPro" id="IPR035418">
    <property type="entry name" value="AraC-bd_2"/>
</dbReference>
<dbReference type="Gene3D" id="1.10.10.60">
    <property type="entry name" value="Homeodomain-like"/>
    <property type="match status" value="1"/>
</dbReference>
<dbReference type="PANTHER" id="PTHR43280">
    <property type="entry name" value="ARAC-FAMILY TRANSCRIPTIONAL REGULATOR"/>
    <property type="match status" value="1"/>
</dbReference>
<dbReference type="PROSITE" id="PS01124">
    <property type="entry name" value="HTH_ARAC_FAMILY_2"/>
    <property type="match status" value="1"/>
</dbReference>
<dbReference type="RefSeq" id="WP_165134356.1">
    <property type="nucleotide sequence ID" value="NZ_CP049250.1"/>
</dbReference>
<feature type="domain" description="HTH araC/xylS-type" evidence="4">
    <location>
        <begin position="194"/>
        <end position="294"/>
    </location>
</feature>
<proteinExistence type="predicted"/>
<dbReference type="AlphaFoldDB" id="A0A7W6LGV7"/>
<reference evidence="5 6" key="1">
    <citation type="submission" date="2020-08" db="EMBL/GenBank/DDBJ databases">
        <title>Genomic Encyclopedia of Type Strains, Phase IV (KMG-IV): sequencing the most valuable type-strain genomes for metagenomic binning, comparative biology and taxonomic classification.</title>
        <authorList>
            <person name="Goeker M."/>
        </authorList>
    </citation>
    <scope>NUCLEOTIDE SEQUENCE [LARGE SCALE GENOMIC DNA]</scope>
    <source>
        <strain evidence="5 6">DSM 29514</strain>
    </source>
</reference>
<accession>A0A7W6LGV7</accession>
<dbReference type="PRINTS" id="PR00032">
    <property type="entry name" value="HTHARAC"/>
</dbReference>
<dbReference type="Proteomes" id="UP000519897">
    <property type="component" value="Unassembled WGS sequence"/>
</dbReference>
<dbReference type="Pfam" id="PF14525">
    <property type="entry name" value="AraC_binding_2"/>
    <property type="match status" value="1"/>
</dbReference>
<organism evidence="5 6">
    <name type="scientific">Rhizobium rhizoryzae</name>
    <dbReference type="NCBI Taxonomy" id="451876"/>
    <lineage>
        <taxon>Bacteria</taxon>
        <taxon>Pseudomonadati</taxon>
        <taxon>Pseudomonadota</taxon>
        <taxon>Alphaproteobacteria</taxon>
        <taxon>Hyphomicrobiales</taxon>
        <taxon>Rhizobiaceae</taxon>
        <taxon>Rhizobium/Agrobacterium group</taxon>
        <taxon>Rhizobium</taxon>
    </lineage>
</organism>
<sequence>MTNLASFCEAFLNWDLNISPEAAKDTRLECRYYGDVRISSLEGGICRGVRSEFHNALDGGEYTGLVTLMRGNMLVSTEGVEMELSEGDTLIWSNRGNHEFYVSDWVQQLIIIVPTSRFQTYMARPLPFKQWALQGRTPVGGLISGFMRALSQNIELLDRRSGETAVDMFLAMLSKAIKGTHVNVEATPRTARYDRILSFIEDHLANAKLTPAFIARAHNISTRYLNFLFHQHGQTVVGWIRERRLVHGAEDLQESQDALSITEIAHKWHFSDGAHFTRSFKTKFGVTPSAWRRDNQLTKDGVQSNAPRRRN</sequence>
<name>A0A7W6LGV7_9HYPH</name>